<dbReference type="InterPro" id="IPR052336">
    <property type="entry name" value="MlaD_Phospholipid_Transporter"/>
</dbReference>
<protein>
    <recommendedName>
        <fullName evidence="1">Mce/MlaD domain-containing protein</fullName>
    </recommendedName>
</protein>
<dbReference type="Proteomes" id="UP000516173">
    <property type="component" value="Chromosome"/>
</dbReference>
<name>A0A7G1KTS8_9NOCA</name>
<sequence length="348" mass="36751">MPPYILPGTEVGPRRARVLGACAVLLALVLVVGWRVQPERRPADEIRVALLTGHVGEGIEPGTDVRLDGVRVGSVISIDTAAPGRQRVELGLLRSQLFGLSDALTVDYAPGNLFGISAVQLHSRGGGQLLADGSTIDLTGRNADRVQDATLSALLRSTGQLTNDVLTPQLSDLLHKTSQDLTAFTPLLQALGTTIRSYTETQRLPPSLLFDRYGSVLTGLPPMLTGAITLLYGDLTNAYLANPDNLTRYGDLWTNVQNLLLPAATRTLGTARGYFGELLPIAPLILDRLSSSVSTPERSAGQLSELLDRLDAAFHDSPTGPVLHAGVELDSVPGLSAPLSATVGGGHP</sequence>
<keyword evidence="3" id="KW-1185">Reference proteome</keyword>
<organism evidence="2 3">
    <name type="scientific">Nocardia wallacei</name>
    <dbReference type="NCBI Taxonomy" id="480035"/>
    <lineage>
        <taxon>Bacteria</taxon>
        <taxon>Bacillati</taxon>
        <taxon>Actinomycetota</taxon>
        <taxon>Actinomycetes</taxon>
        <taxon>Mycobacteriales</taxon>
        <taxon>Nocardiaceae</taxon>
        <taxon>Nocardia</taxon>
    </lineage>
</organism>
<dbReference type="PANTHER" id="PTHR33371">
    <property type="entry name" value="INTERMEMBRANE PHOSPHOLIPID TRANSPORT SYSTEM BINDING PROTEIN MLAD-RELATED"/>
    <property type="match status" value="1"/>
</dbReference>
<dbReference type="EMBL" id="AP023396">
    <property type="protein sequence ID" value="BCK57996.1"/>
    <property type="molecule type" value="Genomic_DNA"/>
</dbReference>
<dbReference type="PANTHER" id="PTHR33371:SF4">
    <property type="entry name" value="INTERMEMBRANE PHOSPHOLIPID TRANSPORT SYSTEM BINDING PROTEIN MLAD"/>
    <property type="match status" value="1"/>
</dbReference>
<dbReference type="InterPro" id="IPR003399">
    <property type="entry name" value="Mce/MlaD"/>
</dbReference>
<feature type="domain" description="Mce/MlaD" evidence="1">
    <location>
        <begin position="48"/>
        <end position="119"/>
    </location>
</feature>
<dbReference type="Pfam" id="PF02470">
    <property type="entry name" value="MlaD"/>
    <property type="match status" value="1"/>
</dbReference>
<evidence type="ECO:0000313" key="3">
    <source>
        <dbReference type="Proteomes" id="UP000516173"/>
    </source>
</evidence>
<accession>A0A7G1KTS8</accession>
<evidence type="ECO:0000313" key="2">
    <source>
        <dbReference type="EMBL" id="BCK57996.1"/>
    </source>
</evidence>
<dbReference type="GeneID" id="80350195"/>
<evidence type="ECO:0000259" key="1">
    <source>
        <dbReference type="Pfam" id="PF02470"/>
    </source>
</evidence>
<proteinExistence type="predicted"/>
<dbReference type="AlphaFoldDB" id="A0A7G1KTS8"/>
<reference evidence="2 3" key="1">
    <citation type="submission" date="2020-08" db="EMBL/GenBank/DDBJ databases">
        <title>Genome Sequencing of Nocardia wallacei strain FMUON74 and assembly.</title>
        <authorList>
            <person name="Toyokawa M."/>
            <person name="Uesaka K."/>
        </authorList>
    </citation>
    <scope>NUCLEOTIDE SEQUENCE [LARGE SCALE GENOMIC DNA]</scope>
    <source>
        <strain evidence="2 3">FMUON74</strain>
    </source>
</reference>
<dbReference type="RefSeq" id="WP_187684814.1">
    <property type="nucleotide sequence ID" value="NZ_AP023396.1"/>
</dbReference>
<gene>
    <name evidence="2" type="ORF">NWFMUON74_57680</name>
</gene>
<dbReference type="KEGG" id="nwl:NWFMUON74_57680"/>